<dbReference type="InterPro" id="IPR036086">
    <property type="entry name" value="ParB/Sulfiredoxin_sf"/>
</dbReference>
<sequence length="318" mass="34012">MDNSAVPAWAPDGVPVTVAVSQLDLAGSPRVSGENPEHVKVLAGMAGLPPILVHRPSMRVIDGAHRLRAAVLNGERTIEVRYFDGDDRAAFVLGVRANVAHGLPLSLAERKAAAVRIMGLYPDWSDRAVATSAGLAAKTVAKLRRVWQPGPAAPPVRVGLDGRSRPLDAAAGRRKAAALIGVRPDASLREIAGLAGVSPQTVSDVRDRLRAGRSPVPGTGAPRRGYRRDDGPHDPMVALREIRRDPSLRFTENGRQLLRWVEANLATPTGWSGLLDSVPAHWAPVLSALARDCSAALRQFAEELEQLDRPDAVPARRS</sequence>
<evidence type="ECO:0000259" key="2">
    <source>
        <dbReference type="SMART" id="SM00470"/>
    </source>
</evidence>
<comment type="caution">
    <text evidence="3">The sequence shown here is derived from an EMBL/GenBank/DDBJ whole genome shotgun (WGS) entry which is preliminary data.</text>
</comment>
<name>A0A7W7CER1_9PSEU</name>
<feature type="region of interest" description="Disordered" evidence="1">
    <location>
        <begin position="205"/>
        <end position="234"/>
    </location>
</feature>
<dbReference type="AlphaFoldDB" id="A0A7W7CER1"/>
<feature type="domain" description="ParB-like N-terminal" evidence="2">
    <location>
        <begin position="16"/>
        <end position="99"/>
    </location>
</feature>
<proteinExistence type="predicted"/>
<evidence type="ECO:0000313" key="3">
    <source>
        <dbReference type="EMBL" id="MBB4678184.1"/>
    </source>
</evidence>
<evidence type="ECO:0000313" key="4">
    <source>
        <dbReference type="Proteomes" id="UP000533598"/>
    </source>
</evidence>
<dbReference type="InterPro" id="IPR003115">
    <property type="entry name" value="ParB_N"/>
</dbReference>
<evidence type="ECO:0000256" key="1">
    <source>
        <dbReference type="SAM" id="MobiDB-lite"/>
    </source>
</evidence>
<protein>
    <recommendedName>
        <fullName evidence="2">ParB-like N-terminal domain-containing protein</fullName>
    </recommendedName>
</protein>
<dbReference type="RefSeq" id="WP_185004046.1">
    <property type="nucleotide sequence ID" value="NZ_JACHMH010000001.1"/>
</dbReference>
<organism evidence="3 4">
    <name type="scientific">Crossiella cryophila</name>
    <dbReference type="NCBI Taxonomy" id="43355"/>
    <lineage>
        <taxon>Bacteria</taxon>
        <taxon>Bacillati</taxon>
        <taxon>Actinomycetota</taxon>
        <taxon>Actinomycetes</taxon>
        <taxon>Pseudonocardiales</taxon>
        <taxon>Pseudonocardiaceae</taxon>
        <taxon>Crossiella</taxon>
    </lineage>
</organism>
<dbReference type="SMART" id="SM00470">
    <property type="entry name" value="ParB"/>
    <property type="match status" value="1"/>
</dbReference>
<gene>
    <name evidence="3" type="ORF">HNR67_004302</name>
</gene>
<dbReference type="EMBL" id="JACHMH010000001">
    <property type="protein sequence ID" value="MBB4678184.1"/>
    <property type="molecule type" value="Genomic_DNA"/>
</dbReference>
<dbReference type="SUPFAM" id="SSF110849">
    <property type="entry name" value="ParB/Sulfiredoxin"/>
    <property type="match status" value="1"/>
</dbReference>
<reference evidence="3 4" key="1">
    <citation type="submission" date="2020-08" db="EMBL/GenBank/DDBJ databases">
        <title>Sequencing the genomes of 1000 actinobacteria strains.</title>
        <authorList>
            <person name="Klenk H.-P."/>
        </authorList>
    </citation>
    <scope>NUCLEOTIDE SEQUENCE [LARGE SCALE GENOMIC DNA]</scope>
    <source>
        <strain evidence="3 4">DSM 44230</strain>
    </source>
</reference>
<accession>A0A7W7CER1</accession>
<dbReference type="Proteomes" id="UP000533598">
    <property type="component" value="Unassembled WGS sequence"/>
</dbReference>
<keyword evidence="4" id="KW-1185">Reference proteome</keyword>